<dbReference type="EMBL" id="ML733422">
    <property type="protein sequence ID" value="KAB8221167.1"/>
    <property type="molecule type" value="Genomic_DNA"/>
</dbReference>
<evidence type="ECO:0000256" key="8">
    <source>
        <dbReference type="ARBA" id="ARBA00023136"/>
    </source>
</evidence>
<evidence type="ECO:0000256" key="2">
    <source>
        <dbReference type="ARBA" id="ARBA00009726"/>
    </source>
</evidence>
<evidence type="ECO:0000256" key="3">
    <source>
        <dbReference type="ARBA" id="ARBA00022448"/>
    </source>
</evidence>
<name>A0A5N6EUY5_9EURO</name>
<evidence type="ECO:0000256" key="6">
    <source>
        <dbReference type="ARBA" id="ARBA00022840"/>
    </source>
</evidence>
<comment type="similarity">
    <text evidence="2">Belongs to the ABC transporter superfamily. ABCC family. Conjugate transporter (TC 3.A.1.208) subfamily.</text>
</comment>
<dbReference type="AlphaFoldDB" id="A0A5N6EUY5"/>
<evidence type="ECO:0000256" key="1">
    <source>
        <dbReference type="ARBA" id="ARBA00004141"/>
    </source>
</evidence>
<keyword evidence="7 9" id="KW-1133">Transmembrane helix</keyword>
<accession>A0A5N6EUY5</accession>
<protein>
    <submittedName>
        <fullName evidence="11">ABC transporter type 1, transmembrane domain-containing protein</fullName>
    </submittedName>
</protein>
<keyword evidence="6" id="KW-0067">ATP-binding</keyword>
<keyword evidence="3" id="KW-0813">Transport</keyword>
<evidence type="ECO:0000256" key="7">
    <source>
        <dbReference type="ARBA" id="ARBA00022989"/>
    </source>
</evidence>
<dbReference type="Gene3D" id="1.20.1560.10">
    <property type="entry name" value="ABC transporter type 1, transmembrane domain"/>
    <property type="match status" value="1"/>
</dbReference>
<dbReference type="InterPro" id="IPR011527">
    <property type="entry name" value="ABC1_TM_dom"/>
</dbReference>
<evidence type="ECO:0000313" key="12">
    <source>
        <dbReference type="Proteomes" id="UP000326799"/>
    </source>
</evidence>
<dbReference type="SUPFAM" id="SSF90123">
    <property type="entry name" value="ABC transporter transmembrane region"/>
    <property type="match status" value="1"/>
</dbReference>
<feature type="transmembrane region" description="Helical" evidence="9">
    <location>
        <begin position="50"/>
        <end position="76"/>
    </location>
</feature>
<dbReference type="GO" id="GO:0005524">
    <property type="term" value="F:ATP binding"/>
    <property type="evidence" value="ECO:0007669"/>
    <property type="project" value="UniProtKB-KW"/>
</dbReference>
<proteinExistence type="inferred from homology"/>
<dbReference type="GO" id="GO:0016020">
    <property type="term" value="C:membrane"/>
    <property type="evidence" value="ECO:0007669"/>
    <property type="project" value="UniProtKB-SubCell"/>
</dbReference>
<evidence type="ECO:0000313" key="11">
    <source>
        <dbReference type="EMBL" id="KAB8221167.1"/>
    </source>
</evidence>
<evidence type="ECO:0000256" key="5">
    <source>
        <dbReference type="ARBA" id="ARBA00022741"/>
    </source>
</evidence>
<feature type="domain" description="ABC transmembrane type-1" evidence="10">
    <location>
        <begin position="1"/>
        <end position="204"/>
    </location>
</feature>
<reference evidence="11 12" key="1">
    <citation type="submission" date="2019-04" db="EMBL/GenBank/DDBJ databases">
        <title>Fungal friends and foes A comparative genomics study of 23 Aspergillus species from section Flavi.</title>
        <authorList>
            <consortium name="DOE Joint Genome Institute"/>
            <person name="Kjaerbolling I."/>
            <person name="Vesth T.C."/>
            <person name="Frisvad J.C."/>
            <person name="Nybo J.L."/>
            <person name="Theobald S."/>
            <person name="Kildgaard S."/>
            <person name="Petersen T.I."/>
            <person name="Kuo A."/>
            <person name="Sato A."/>
            <person name="Lyhne E.K."/>
            <person name="Kogle M.E."/>
            <person name="Wiebenga A."/>
            <person name="Kun R.S."/>
            <person name="Lubbers R.J."/>
            <person name="Makela M.R."/>
            <person name="Barry K."/>
            <person name="Chovatia M."/>
            <person name="Clum A."/>
            <person name="Daum C."/>
            <person name="Haridas S."/>
            <person name="He G."/>
            <person name="LaButti K."/>
            <person name="Lipzen A."/>
            <person name="Mondo S."/>
            <person name="Pangilinan J."/>
            <person name="Riley R."/>
            <person name="Salamov A."/>
            <person name="Simmons B.A."/>
            <person name="Magnuson J.K."/>
            <person name="Henrissat B."/>
            <person name="Mortensen U.H."/>
            <person name="Larsen T.O."/>
            <person name="De vries R.P."/>
            <person name="Grigoriev I.V."/>
            <person name="Machida M."/>
            <person name="Baker S.E."/>
            <person name="Andersen M.R."/>
        </authorList>
    </citation>
    <scope>NUCLEOTIDE SEQUENCE [LARGE SCALE GENOMIC DNA]</scope>
    <source>
        <strain evidence="11 12">CBS 126849</strain>
    </source>
</reference>
<evidence type="ECO:0000259" key="10">
    <source>
        <dbReference type="PROSITE" id="PS50929"/>
    </source>
</evidence>
<keyword evidence="4 9" id="KW-0812">Transmembrane</keyword>
<dbReference type="InterPro" id="IPR036640">
    <property type="entry name" value="ABC1_TM_sf"/>
</dbReference>
<comment type="subcellular location">
    <subcellularLocation>
        <location evidence="1">Membrane</location>
        <topology evidence="1">Multi-pass membrane protein</topology>
    </subcellularLocation>
</comment>
<keyword evidence="12" id="KW-1185">Reference proteome</keyword>
<gene>
    <name evidence="11" type="ORF">BDV33DRAFT_202649</name>
</gene>
<feature type="transmembrane region" description="Helical" evidence="9">
    <location>
        <begin position="152"/>
        <end position="171"/>
    </location>
</feature>
<organism evidence="11 12">
    <name type="scientific">Aspergillus novoparasiticus</name>
    <dbReference type="NCBI Taxonomy" id="986946"/>
    <lineage>
        <taxon>Eukaryota</taxon>
        <taxon>Fungi</taxon>
        <taxon>Dikarya</taxon>
        <taxon>Ascomycota</taxon>
        <taxon>Pezizomycotina</taxon>
        <taxon>Eurotiomycetes</taxon>
        <taxon>Eurotiomycetidae</taxon>
        <taxon>Eurotiales</taxon>
        <taxon>Aspergillaceae</taxon>
        <taxon>Aspergillus</taxon>
        <taxon>Aspergillus subgen. Circumdati</taxon>
    </lineage>
</organism>
<dbReference type="InterPro" id="IPR050173">
    <property type="entry name" value="ABC_transporter_C-like"/>
</dbReference>
<keyword evidence="5" id="KW-0547">Nucleotide-binding</keyword>
<dbReference type="Proteomes" id="UP000326799">
    <property type="component" value="Unassembled WGS sequence"/>
</dbReference>
<evidence type="ECO:0000256" key="9">
    <source>
        <dbReference type="SAM" id="Phobius"/>
    </source>
</evidence>
<sequence length="256" mass="28550">MLSSVLHAPLPWHDNMLLGHVLSRFSDDFNVLDAQVGGQLCATLEYSTDVAAALIAGTIANPFLLIITIILLTMYFRYARRYIKASRQLKDLENDAKGPLLEELESTISGLSSVRAFGQVDLAVQRFQDKVGRHARAFWHLWLLNRWLGFRINVMGAAFSALSAAMVAYTPEVSPSVAGFAIGFTIQISFSMAFSICSYVNLKQGLNSVKRIHSLTTIQTEQDKGHDQDLPHGWPREGKLEVSQLFVRHAVIFLPF</sequence>
<dbReference type="CDD" id="cd18604">
    <property type="entry name" value="ABC_6TM_VMR1_D2_like"/>
    <property type="match status" value="1"/>
</dbReference>
<dbReference type="PANTHER" id="PTHR24223:SF456">
    <property type="entry name" value="MULTIDRUG RESISTANCE-ASSOCIATED PROTEIN LETHAL(2)03659"/>
    <property type="match status" value="1"/>
</dbReference>
<dbReference type="PROSITE" id="PS50929">
    <property type="entry name" value="ABC_TM1F"/>
    <property type="match status" value="1"/>
</dbReference>
<evidence type="ECO:0000256" key="4">
    <source>
        <dbReference type="ARBA" id="ARBA00022692"/>
    </source>
</evidence>
<keyword evidence="8 9" id="KW-0472">Membrane</keyword>
<dbReference type="Pfam" id="PF00664">
    <property type="entry name" value="ABC_membrane"/>
    <property type="match status" value="1"/>
</dbReference>
<feature type="transmembrane region" description="Helical" evidence="9">
    <location>
        <begin position="177"/>
        <end position="202"/>
    </location>
</feature>
<dbReference type="GO" id="GO:0140359">
    <property type="term" value="F:ABC-type transporter activity"/>
    <property type="evidence" value="ECO:0007669"/>
    <property type="project" value="InterPro"/>
</dbReference>
<dbReference type="PANTHER" id="PTHR24223">
    <property type="entry name" value="ATP-BINDING CASSETTE SUB-FAMILY C"/>
    <property type="match status" value="1"/>
</dbReference>